<gene>
    <name evidence="9" type="primary">PRO1</name>
    <name evidence="9" type="ORF">Q9L58_003896</name>
</gene>
<dbReference type="EC" id="2.7.2.11" evidence="9"/>
<dbReference type="PIRSF" id="PIRSF000729">
    <property type="entry name" value="GK"/>
    <property type="match status" value="1"/>
</dbReference>
<organism evidence="9 10">
    <name type="scientific">Discina gigas</name>
    <dbReference type="NCBI Taxonomy" id="1032678"/>
    <lineage>
        <taxon>Eukaryota</taxon>
        <taxon>Fungi</taxon>
        <taxon>Dikarya</taxon>
        <taxon>Ascomycota</taxon>
        <taxon>Pezizomycotina</taxon>
        <taxon>Pezizomycetes</taxon>
        <taxon>Pezizales</taxon>
        <taxon>Discinaceae</taxon>
        <taxon>Discina</taxon>
    </lineage>
</organism>
<dbReference type="InterPro" id="IPR015947">
    <property type="entry name" value="PUA-like_sf"/>
</dbReference>
<evidence type="ECO:0000256" key="1">
    <source>
        <dbReference type="ARBA" id="ARBA00022490"/>
    </source>
</evidence>
<evidence type="ECO:0000256" key="6">
    <source>
        <dbReference type="ARBA" id="ARBA00022777"/>
    </source>
</evidence>
<dbReference type="GO" id="GO:0004349">
    <property type="term" value="F:glutamate 5-kinase activity"/>
    <property type="evidence" value="ECO:0007669"/>
    <property type="project" value="UniProtKB-EC"/>
</dbReference>
<accession>A0ABR3GMK5</accession>
<dbReference type="InterPro" id="IPR002478">
    <property type="entry name" value="PUA"/>
</dbReference>
<keyword evidence="7" id="KW-0067">ATP-binding</keyword>
<dbReference type="InterPro" id="IPR001048">
    <property type="entry name" value="Asp/Glu/Uridylate_kinase"/>
</dbReference>
<dbReference type="PANTHER" id="PTHR43654">
    <property type="entry name" value="GLUTAMATE 5-KINASE"/>
    <property type="match status" value="1"/>
</dbReference>
<reference evidence="9 10" key="1">
    <citation type="submission" date="2024-02" db="EMBL/GenBank/DDBJ databases">
        <title>Discinaceae phylogenomics.</title>
        <authorList>
            <person name="Dirks A.C."/>
            <person name="James T.Y."/>
        </authorList>
    </citation>
    <scope>NUCLEOTIDE SEQUENCE [LARGE SCALE GENOMIC DNA]</scope>
    <source>
        <strain evidence="9 10">ACD0624</strain>
    </source>
</reference>
<dbReference type="InterPro" id="IPR005715">
    <property type="entry name" value="Glu_5kinase/COase_Synthase"/>
</dbReference>
<evidence type="ECO:0000313" key="9">
    <source>
        <dbReference type="EMBL" id="KAL0637073.1"/>
    </source>
</evidence>
<keyword evidence="6" id="KW-0418">Kinase</keyword>
<dbReference type="InterPro" id="IPR019797">
    <property type="entry name" value="Glutamate_5-kinase_CS"/>
</dbReference>
<dbReference type="Gene3D" id="2.30.130.10">
    <property type="entry name" value="PUA domain"/>
    <property type="match status" value="1"/>
</dbReference>
<dbReference type="PROSITE" id="PS00902">
    <property type="entry name" value="GLUTAMATE_5_KINASE"/>
    <property type="match status" value="1"/>
</dbReference>
<dbReference type="EMBL" id="JBBBZM010000039">
    <property type="protein sequence ID" value="KAL0637073.1"/>
    <property type="molecule type" value="Genomic_DNA"/>
</dbReference>
<keyword evidence="10" id="KW-1185">Reference proteome</keyword>
<dbReference type="PROSITE" id="PS50890">
    <property type="entry name" value="PUA"/>
    <property type="match status" value="1"/>
</dbReference>
<evidence type="ECO:0000256" key="5">
    <source>
        <dbReference type="ARBA" id="ARBA00022741"/>
    </source>
</evidence>
<dbReference type="NCBIfam" id="TIGR01027">
    <property type="entry name" value="proB"/>
    <property type="match status" value="1"/>
</dbReference>
<dbReference type="PANTHER" id="PTHR43654:SF3">
    <property type="entry name" value="GLUTAMATE 5-KINASE"/>
    <property type="match status" value="1"/>
</dbReference>
<keyword evidence="1" id="KW-0963">Cytoplasm</keyword>
<protein>
    <submittedName>
        <fullName evidence="9">Glutamate 5-kinase</fullName>
        <ecNumber evidence="9">2.7.2.11</ecNumber>
    </submittedName>
</protein>
<proteinExistence type="inferred from homology"/>
<keyword evidence="2" id="KW-0028">Amino-acid biosynthesis</keyword>
<dbReference type="InterPro" id="IPR036974">
    <property type="entry name" value="PUA_sf"/>
</dbReference>
<feature type="domain" description="PUA" evidence="8">
    <location>
        <begin position="354"/>
        <end position="448"/>
    </location>
</feature>
<keyword evidence="3" id="KW-0641">Proline biosynthesis</keyword>
<dbReference type="Pfam" id="PF00696">
    <property type="entry name" value="AA_kinase"/>
    <property type="match status" value="1"/>
</dbReference>
<keyword evidence="5" id="KW-0547">Nucleotide-binding</keyword>
<dbReference type="HAMAP" id="MF_00456">
    <property type="entry name" value="ProB"/>
    <property type="match status" value="1"/>
</dbReference>
<evidence type="ECO:0000256" key="2">
    <source>
        <dbReference type="ARBA" id="ARBA00022605"/>
    </source>
</evidence>
<sequence>MNSASEHISKFKDISATNKGPRPLTIVIKLGTSSVCGEKTHEPLLSNLSLLVETSCRLRREGHRVILVSSGAIGIGMRRLDIEKRPKHLAVIQAIAAVGQCRLIALWDELFKQLRQPVAQILLTRNDISDRTQYLNAVNTFSELLNMGIIPIVNENDTLSVNEIKFGDNDTLSAITAGMVNADYLFLMTDVDCLYTNNPRTHPDAKPIEVVDDISMLNVDVSTAGSSLGTGGMSTKLTAARLATSAGVTTIITNSSTPSNIFHIVRYIQSLKTESSTGTPTIYHTSPTILPVVSTDNPTITPLTAATKLITRPSTPATPNLSNPAPPLHTRFLPKPRALRDRYFWILHGLAPHGTVYIDEGAYRALTRTDKAGLLPVGVVDVTGSFAQQDAVSLVVVKRLPEGGYQVMGKEVGRALVNYSSTEIARIKGEKSSAIIEKLGYADGEYVAYRDNTAFFGKEGKEMEGH</sequence>
<evidence type="ECO:0000256" key="3">
    <source>
        <dbReference type="ARBA" id="ARBA00022650"/>
    </source>
</evidence>
<evidence type="ECO:0000259" key="8">
    <source>
        <dbReference type="SMART" id="SM00359"/>
    </source>
</evidence>
<evidence type="ECO:0000313" key="10">
    <source>
        <dbReference type="Proteomes" id="UP001447188"/>
    </source>
</evidence>
<dbReference type="InterPro" id="IPR041739">
    <property type="entry name" value="G5K_ProB"/>
</dbReference>
<evidence type="ECO:0000256" key="4">
    <source>
        <dbReference type="ARBA" id="ARBA00022679"/>
    </source>
</evidence>
<name>A0ABR3GMK5_9PEZI</name>
<dbReference type="CDD" id="cd04242">
    <property type="entry name" value="AAK_G5K_ProB"/>
    <property type="match status" value="1"/>
</dbReference>
<dbReference type="InterPro" id="IPR036393">
    <property type="entry name" value="AceGlu_kinase-like_sf"/>
</dbReference>
<dbReference type="Pfam" id="PF01472">
    <property type="entry name" value="PUA"/>
    <property type="match status" value="1"/>
</dbReference>
<keyword evidence="4 9" id="KW-0808">Transferase</keyword>
<comment type="caution">
    <text evidence="9">The sequence shown here is derived from an EMBL/GenBank/DDBJ whole genome shotgun (WGS) entry which is preliminary data.</text>
</comment>
<dbReference type="InterPro" id="IPR011529">
    <property type="entry name" value="Glu_5kinase"/>
</dbReference>
<dbReference type="SUPFAM" id="SSF53633">
    <property type="entry name" value="Carbamate kinase-like"/>
    <property type="match status" value="1"/>
</dbReference>
<dbReference type="Gene3D" id="3.40.1160.10">
    <property type="entry name" value="Acetylglutamate kinase-like"/>
    <property type="match status" value="2"/>
</dbReference>
<dbReference type="SUPFAM" id="SSF88697">
    <property type="entry name" value="PUA domain-like"/>
    <property type="match status" value="1"/>
</dbReference>
<dbReference type="InterPro" id="IPR001057">
    <property type="entry name" value="Glu/AcGlu_kinase"/>
</dbReference>
<dbReference type="Proteomes" id="UP001447188">
    <property type="component" value="Unassembled WGS sequence"/>
</dbReference>
<dbReference type="PRINTS" id="PR00474">
    <property type="entry name" value="GLU5KINASE"/>
</dbReference>
<dbReference type="CDD" id="cd21157">
    <property type="entry name" value="PUA_G5K"/>
    <property type="match status" value="1"/>
</dbReference>
<dbReference type="SMART" id="SM00359">
    <property type="entry name" value="PUA"/>
    <property type="match status" value="1"/>
</dbReference>
<evidence type="ECO:0000256" key="7">
    <source>
        <dbReference type="ARBA" id="ARBA00022840"/>
    </source>
</evidence>